<accession>A0A7X0DD58</accession>
<evidence type="ECO:0000259" key="1">
    <source>
        <dbReference type="Pfam" id="PF01261"/>
    </source>
</evidence>
<dbReference type="PANTHER" id="PTHR12110">
    <property type="entry name" value="HYDROXYPYRUVATE ISOMERASE"/>
    <property type="match status" value="1"/>
</dbReference>
<keyword evidence="3" id="KW-1185">Reference proteome</keyword>
<proteinExistence type="predicted"/>
<comment type="caution">
    <text evidence="2">The sequence shown here is derived from an EMBL/GenBank/DDBJ whole genome shotgun (WGS) entry which is preliminary data.</text>
</comment>
<dbReference type="EMBL" id="JACHEJ010000001">
    <property type="protein sequence ID" value="MBB6178819.1"/>
    <property type="molecule type" value="Genomic_DNA"/>
</dbReference>
<reference evidence="2 3" key="1">
    <citation type="submission" date="2020-08" db="EMBL/GenBank/DDBJ databases">
        <title>Genomic Encyclopedia of Type Strains, Phase IV (KMG-IV): sequencing the most valuable type-strain genomes for metagenomic binning, comparative biology and taxonomic classification.</title>
        <authorList>
            <person name="Goeker M."/>
        </authorList>
    </citation>
    <scope>NUCLEOTIDE SEQUENCE [LARGE SCALE GENOMIC DNA]</scope>
    <source>
        <strain evidence="2 3">DSM 102134</strain>
    </source>
</reference>
<evidence type="ECO:0000313" key="3">
    <source>
        <dbReference type="Proteomes" id="UP000535501"/>
    </source>
</evidence>
<evidence type="ECO:0000313" key="2">
    <source>
        <dbReference type="EMBL" id="MBB6178819.1"/>
    </source>
</evidence>
<protein>
    <submittedName>
        <fullName evidence="2">Sugar phosphate isomerase/epimerase</fullName>
    </submittedName>
</protein>
<gene>
    <name evidence="2" type="ORF">HNQ75_000762</name>
</gene>
<keyword evidence="2" id="KW-0413">Isomerase</keyword>
<dbReference type="Gene3D" id="3.20.20.150">
    <property type="entry name" value="Divalent-metal-dependent TIM barrel enzymes"/>
    <property type="match status" value="1"/>
</dbReference>
<sequence>MTKLGFQLYSARNFPPLADTLTTLGKAGYAEVEGYGGLYASMDESQLKAIKANLDANGLTMPTGHFGLDLLEKQPEQALLIAKTLGMEAIYCPHLVADQRPTDAAGWRAFGKRLSEAGKRYKDAGYTFGWHNHDFEFKTLEDGTTAQEQILEGGPDLAWEADIAWVIRGGADPMVWIDRYGDRITAVHVKDIARAGENTDEDGWADVGHGTVDWKGLMAALREKTPAKHFIVEHDNPNDLERLISRSIAAFKTY</sequence>
<dbReference type="GO" id="GO:0016853">
    <property type="term" value="F:isomerase activity"/>
    <property type="evidence" value="ECO:0007669"/>
    <property type="project" value="UniProtKB-KW"/>
</dbReference>
<name>A0A7X0DD58_9HYPH</name>
<feature type="domain" description="Xylose isomerase-like TIM barrel" evidence="1">
    <location>
        <begin position="26"/>
        <end position="253"/>
    </location>
</feature>
<dbReference type="InterPro" id="IPR036237">
    <property type="entry name" value="Xyl_isomerase-like_sf"/>
</dbReference>
<dbReference type="SUPFAM" id="SSF51658">
    <property type="entry name" value="Xylose isomerase-like"/>
    <property type="match status" value="1"/>
</dbReference>
<organism evidence="2 3">
    <name type="scientific">Pseudorhizobium flavum</name>
    <dbReference type="NCBI Taxonomy" id="1335061"/>
    <lineage>
        <taxon>Bacteria</taxon>
        <taxon>Pseudomonadati</taxon>
        <taxon>Pseudomonadota</taxon>
        <taxon>Alphaproteobacteria</taxon>
        <taxon>Hyphomicrobiales</taxon>
        <taxon>Rhizobiaceae</taxon>
        <taxon>Rhizobium/Agrobacterium group</taxon>
        <taxon>Pseudorhizobium</taxon>
    </lineage>
</organism>
<dbReference type="Proteomes" id="UP000535501">
    <property type="component" value="Unassembled WGS sequence"/>
</dbReference>
<dbReference type="InterPro" id="IPR013022">
    <property type="entry name" value="Xyl_isomerase-like_TIM-brl"/>
</dbReference>
<dbReference type="AlphaFoldDB" id="A0A7X0DD58"/>
<dbReference type="PANTHER" id="PTHR12110:SF41">
    <property type="entry name" value="INOSOSE DEHYDRATASE"/>
    <property type="match status" value="1"/>
</dbReference>
<dbReference type="InterPro" id="IPR050312">
    <property type="entry name" value="IolE/XylAMocC-like"/>
</dbReference>
<dbReference type="RefSeq" id="WP_077546461.1">
    <property type="nucleotide sequence ID" value="NZ_JACHEJ010000001.1"/>
</dbReference>
<dbReference type="Pfam" id="PF01261">
    <property type="entry name" value="AP_endonuc_2"/>
    <property type="match status" value="1"/>
</dbReference>